<feature type="chain" id="PRO_5001985796" evidence="2">
    <location>
        <begin position="21"/>
        <end position="156"/>
    </location>
</feature>
<protein>
    <submittedName>
        <fullName evidence="3">Uncharacterized protein</fullName>
    </submittedName>
</protein>
<evidence type="ECO:0000313" key="4">
    <source>
        <dbReference type="Proteomes" id="UP000030491"/>
    </source>
</evidence>
<keyword evidence="2" id="KW-0732">Signal</keyword>
<reference evidence="4" key="1">
    <citation type="journal article" date="2014" name="Sci. Data">
        <title>Genomes of diverse isolates of the marine cyanobacterium Prochlorococcus.</title>
        <authorList>
            <person name="Biller S."/>
            <person name="Berube P."/>
            <person name="Thompson J."/>
            <person name="Kelly L."/>
            <person name="Roggensack S."/>
            <person name="Awad L."/>
            <person name="Roache-Johnson K."/>
            <person name="Ding H."/>
            <person name="Giovannoni S.J."/>
            <person name="Moore L.R."/>
            <person name="Chisholm S.W."/>
        </authorList>
    </citation>
    <scope>NUCLEOTIDE SEQUENCE [LARGE SCALE GENOMIC DNA]</scope>
</reference>
<organism evidence="3 4">
    <name type="scientific">Prochlorococcus marinus str. MIT 9116</name>
    <dbReference type="NCBI Taxonomy" id="167544"/>
    <lineage>
        <taxon>Bacteria</taxon>
        <taxon>Bacillati</taxon>
        <taxon>Cyanobacteriota</taxon>
        <taxon>Cyanophyceae</taxon>
        <taxon>Synechococcales</taxon>
        <taxon>Prochlorococcaceae</taxon>
        <taxon>Prochlorococcus</taxon>
    </lineage>
</organism>
<gene>
    <name evidence="3" type="ORF">EU93_0591</name>
</gene>
<dbReference type="RefSeq" id="WP_032513388.1">
    <property type="nucleotide sequence ID" value="NZ_JNAJ01000008.1"/>
</dbReference>
<keyword evidence="1" id="KW-0472">Membrane</keyword>
<dbReference type="Proteomes" id="UP000030491">
    <property type="component" value="Unassembled WGS sequence"/>
</dbReference>
<name>A0A0A1ZRV4_PROMR</name>
<accession>A0A0A1ZRV4</accession>
<evidence type="ECO:0000256" key="1">
    <source>
        <dbReference type="SAM" id="Phobius"/>
    </source>
</evidence>
<comment type="caution">
    <text evidence="3">The sequence shown here is derived from an EMBL/GenBank/DDBJ whole genome shotgun (WGS) entry which is preliminary data.</text>
</comment>
<evidence type="ECO:0000313" key="3">
    <source>
        <dbReference type="EMBL" id="KGF92327.1"/>
    </source>
</evidence>
<dbReference type="AlphaFoldDB" id="A0A0A1ZRV4"/>
<evidence type="ECO:0000256" key="2">
    <source>
        <dbReference type="SAM" id="SignalP"/>
    </source>
</evidence>
<feature type="signal peptide" evidence="2">
    <location>
        <begin position="1"/>
        <end position="20"/>
    </location>
</feature>
<proteinExistence type="predicted"/>
<feature type="transmembrane region" description="Helical" evidence="1">
    <location>
        <begin position="130"/>
        <end position="151"/>
    </location>
</feature>
<dbReference type="EMBL" id="JNAJ01000008">
    <property type="protein sequence ID" value="KGF92327.1"/>
    <property type="molecule type" value="Genomic_DNA"/>
</dbReference>
<keyword evidence="1" id="KW-0812">Transmembrane</keyword>
<sequence>MKFKTKVKPLFLAISFSMMAMSTGQILLFRETTDSLISHCREINRQNISFYNLLANTALIPSGNFDERSKNPKYCSQFIDKETNTYLDQVKRYKTNDFFEKLNLANERIRLYADNYQILQNKRAKTTKNLLVFVLIMNVSGLAAMSVFLRFDTIEE</sequence>
<keyword evidence="1" id="KW-1133">Transmembrane helix</keyword>